<organism evidence="2 3">
    <name type="scientific">Streptomyces endocoffeicus</name>
    <dbReference type="NCBI Taxonomy" id="2898945"/>
    <lineage>
        <taxon>Bacteria</taxon>
        <taxon>Bacillati</taxon>
        <taxon>Actinomycetota</taxon>
        <taxon>Actinomycetes</taxon>
        <taxon>Kitasatosporales</taxon>
        <taxon>Streptomycetaceae</taxon>
        <taxon>Streptomyces</taxon>
    </lineage>
</organism>
<dbReference type="Proteomes" id="UP000621510">
    <property type="component" value="Unassembled WGS sequence"/>
</dbReference>
<name>A0ABS1Q4Q6_9ACTN</name>
<accession>A0ABS1Q4Q6</accession>
<keyword evidence="3" id="KW-1185">Reference proteome</keyword>
<protein>
    <submittedName>
        <fullName evidence="2">Uncharacterized protein</fullName>
    </submittedName>
</protein>
<proteinExistence type="predicted"/>
<evidence type="ECO:0000313" key="2">
    <source>
        <dbReference type="EMBL" id="MBL1119656.1"/>
    </source>
</evidence>
<reference evidence="2 3" key="1">
    <citation type="submission" date="2021-01" db="EMBL/GenBank/DDBJ databases">
        <title>WGS of actinomycetes isolated from Thailand.</title>
        <authorList>
            <person name="Thawai C."/>
        </authorList>
    </citation>
    <scope>NUCLEOTIDE SEQUENCE [LARGE SCALE GENOMIC DNA]</scope>
    <source>
        <strain evidence="2 3">CA3R110</strain>
    </source>
</reference>
<evidence type="ECO:0000313" key="3">
    <source>
        <dbReference type="Proteomes" id="UP000621510"/>
    </source>
</evidence>
<sequence length="92" mass="9940">MSPTLALLGVVLLGGTSAIWAALAADLLSPILADVTGMHRHTALRWVTYARRDWAEYLAARTGEHGQGVREQGWSGPGRIGWRPSPGSRHVK</sequence>
<dbReference type="EMBL" id="JAERRG010000034">
    <property type="protein sequence ID" value="MBL1119656.1"/>
    <property type="molecule type" value="Genomic_DNA"/>
</dbReference>
<dbReference type="RefSeq" id="WP_201857428.1">
    <property type="nucleotide sequence ID" value="NZ_JAERRG010000034.1"/>
</dbReference>
<comment type="caution">
    <text evidence="2">The sequence shown here is derived from an EMBL/GenBank/DDBJ whole genome shotgun (WGS) entry which is preliminary data.</text>
</comment>
<feature type="region of interest" description="Disordered" evidence="1">
    <location>
        <begin position="67"/>
        <end position="92"/>
    </location>
</feature>
<evidence type="ECO:0000256" key="1">
    <source>
        <dbReference type="SAM" id="MobiDB-lite"/>
    </source>
</evidence>
<gene>
    <name evidence="2" type="ORF">JK364_46155</name>
</gene>